<dbReference type="Proteomes" id="UP000198670">
    <property type="component" value="Unassembled WGS sequence"/>
</dbReference>
<keyword evidence="2" id="KW-0808">Transferase</keyword>
<dbReference type="PANTHER" id="PTHR22916">
    <property type="entry name" value="GLYCOSYLTRANSFERASE"/>
    <property type="match status" value="1"/>
</dbReference>
<dbReference type="OrthoDB" id="9815829at2"/>
<accession>A0A1I3QUX0</accession>
<dbReference type="InterPro" id="IPR029044">
    <property type="entry name" value="Nucleotide-diphossugar_trans"/>
</dbReference>
<protein>
    <submittedName>
        <fullName evidence="2">Glycosyl transferase family 2</fullName>
    </submittedName>
</protein>
<sequence length="311" mass="36125">MISFVIPSYNRNAYLIQLLDSILAQDYKDVEIIVIDDNSSDNTPDTMRVYTQRYPFVRYFRNQQNMGCGYNRGFGFNQSNGQYVIFADDDDYYTDPLFLTKAVHLFDQYPALAFVGANADIKMEKNNIFRPFKMNVSGYLDKKDYLDNFNFKYDKPVSTFPTVFRRSALVDSQIGSMKMVNDAAIYMRSLLYGDVYLMNESIGVYRVHDSNITKSLSSDFIIENMEEKKYINNQAVRLGILTEPDWLKKQWMLTVNYYFRSSKSTLGDLIKLVSWAKANGISDGTPETVRHFISGNYKRFKAYVKSLLKPH</sequence>
<dbReference type="STRING" id="1477437.SAMN05444682_109132"/>
<dbReference type="EMBL" id="FOQO01000009">
    <property type="protein sequence ID" value="SFJ37888.1"/>
    <property type="molecule type" value="Genomic_DNA"/>
</dbReference>
<name>A0A1I3QUX0_9SPHI</name>
<dbReference type="AlphaFoldDB" id="A0A1I3QUX0"/>
<dbReference type="Pfam" id="PF00535">
    <property type="entry name" value="Glycos_transf_2"/>
    <property type="match status" value="1"/>
</dbReference>
<dbReference type="RefSeq" id="WP_090629093.1">
    <property type="nucleotide sequence ID" value="NZ_FOQO01000009.1"/>
</dbReference>
<reference evidence="2 3" key="1">
    <citation type="submission" date="2016-10" db="EMBL/GenBank/DDBJ databases">
        <authorList>
            <person name="de Groot N.N."/>
        </authorList>
    </citation>
    <scope>NUCLEOTIDE SEQUENCE [LARGE SCALE GENOMIC DNA]</scope>
    <source>
        <strain evidence="2 3">RK1</strain>
    </source>
</reference>
<evidence type="ECO:0000313" key="3">
    <source>
        <dbReference type="Proteomes" id="UP000198670"/>
    </source>
</evidence>
<dbReference type="PANTHER" id="PTHR22916:SF3">
    <property type="entry name" value="UDP-GLCNAC:BETAGAL BETA-1,3-N-ACETYLGLUCOSAMINYLTRANSFERASE-LIKE PROTEIN 1"/>
    <property type="match status" value="1"/>
</dbReference>
<keyword evidence="3" id="KW-1185">Reference proteome</keyword>
<organism evidence="2 3">
    <name type="scientific">Parapedobacter indicus</name>
    <dbReference type="NCBI Taxonomy" id="1477437"/>
    <lineage>
        <taxon>Bacteria</taxon>
        <taxon>Pseudomonadati</taxon>
        <taxon>Bacteroidota</taxon>
        <taxon>Sphingobacteriia</taxon>
        <taxon>Sphingobacteriales</taxon>
        <taxon>Sphingobacteriaceae</taxon>
        <taxon>Parapedobacter</taxon>
    </lineage>
</organism>
<gene>
    <name evidence="2" type="ORF">SAMN05444682_109132</name>
</gene>
<evidence type="ECO:0000313" key="2">
    <source>
        <dbReference type="EMBL" id="SFJ37888.1"/>
    </source>
</evidence>
<dbReference type="Gene3D" id="3.90.550.10">
    <property type="entry name" value="Spore Coat Polysaccharide Biosynthesis Protein SpsA, Chain A"/>
    <property type="match status" value="1"/>
</dbReference>
<dbReference type="SUPFAM" id="SSF53448">
    <property type="entry name" value="Nucleotide-diphospho-sugar transferases"/>
    <property type="match status" value="1"/>
</dbReference>
<feature type="domain" description="Glycosyltransferase 2-like" evidence="1">
    <location>
        <begin position="3"/>
        <end position="167"/>
    </location>
</feature>
<dbReference type="GO" id="GO:0016758">
    <property type="term" value="F:hexosyltransferase activity"/>
    <property type="evidence" value="ECO:0007669"/>
    <property type="project" value="UniProtKB-ARBA"/>
</dbReference>
<proteinExistence type="predicted"/>
<dbReference type="InterPro" id="IPR001173">
    <property type="entry name" value="Glyco_trans_2-like"/>
</dbReference>
<dbReference type="CDD" id="cd00761">
    <property type="entry name" value="Glyco_tranf_GTA_type"/>
    <property type="match status" value="1"/>
</dbReference>
<evidence type="ECO:0000259" key="1">
    <source>
        <dbReference type="Pfam" id="PF00535"/>
    </source>
</evidence>